<sequence>MAKRAEQGANFLENTMINNTRTKNFYQRVARVALGLKCLKIADDGERSAFGKMHYRFSFLHKDRNLVIFEAKNDTEAIEFLERVEASVGTNVQNDVIVKLRADGII</sequence>
<protein>
    <submittedName>
        <fullName evidence="1">Uncharacterized protein</fullName>
    </submittedName>
</protein>
<dbReference type="EMBL" id="MT142639">
    <property type="protein sequence ID" value="QJA86517.1"/>
    <property type="molecule type" value="Genomic_DNA"/>
</dbReference>
<evidence type="ECO:0000313" key="1">
    <source>
        <dbReference type="EMBL" id="QJA86517.1"/>
    </source>
</evidence>
<dbReference type="AlphaFoldDB" id="A0A6M3KWL8"/>
<organism evidence="1">
    <name type="scientific">viral metagenome</name>
    <dbReference type="NCBI Taxonomy" id="1070528"/>
    <lineage>
        <taxon>unclassified sequences</taxon>
        <taxon>metagenomes</taxon>
        <taxon>organismal metagenomes</taxon>
    </lineage>
</organism>
<gene>
    <name evidence="1" type="ORF">MM415B02063_0019</name>
</gene>
<accession>A0A6M3KWL8</accession>
<proteinExistence type="predicted"/>
<name>A0A6M3KWL8_9ZZZZ</name>
<reference evidence="1" key="1">
    <citation type="submission" date="2020-03" db="EMBL/GenBank/DDBJ databases">
        <title>The deep terrestrial virosphere.</title>
        <authorList>
            <person name="Holmfeldt K."/>
            <person name="Nilsson E."/>
            <person name="Simone D."/>
            <person name="Lopez-Fernandez M."/>
            <person name="Wu X."/>
            <person name="de Brujin I."/>
            <person name="Lundin D."/>
            <person name="Andersson A."/>
            <person name="Bertilsson S."/>
            <person name="Dopson M."/>
        </authorList>
    </citation>
    <scope>NUCLEOTIDE SEQUENCE</scope>
    <source>
        <strain evidence="1">MM415B02063</strain>
    </source>
</reference>